<feature type="transmembrane region" description="Helical" evidence="5">
    <location>
        <begin position="66"/>
        <end position="84"/>
    </location>
</feature>
<feature type="transmembrane region" description="Helical" evidence="5">
    <location>
        <begin position="200"/>
        <end position="219"/>
    </location>
</feature>
<feature type="transmembrane region" description="Helical" evidence="5">
    <location>
        <begin position="36"/>
        <end position="54"/>
    </location>
</feature>
<evidence type="ECO:0000256" key="4">
    <source>
        <dbReference type="ARBA" id="ARBA00023136"/>
    </source>
</evidence>
<feature type="transmembrane region" description="Helical" evidence="5">
    <location>
        <begin position="231"/>
        <end position="250"/>
    </location>
</feature>
<evidence type="ECO:0000313" key="8">
    <source>
        <dbReference type="Proteomes" id="UP001626549"/>
    </source>
</evidence>
<comment type="subcellular location">
    <subcellularLocation>
        <location evidence="1">Membrane</location>
        <topology evidence="1">Multi-pass membrane protein</topology>
    </subcellularLocation>
</comment>
<feature type="transmembrane region" description="Helical" evidence="5">
    <location>
        <begin position="256"/>
        <end position="275"/>
    </location>
</feature>
<dbReference type="InterPro" id="IPR050638">
    <property type="entry name" value="AA-Vitamin_Transporters"/>
</dbReference>
<gene>
    <name evidence="7" type="ORF">R0137_08500</name>
</gene>
<dbReference type="InterPro" id="IPR037185">
    <property type="entry name" value="EmrE-like"/>
</dbReference>
<evidence type="ECO:0000256" key="2">
    <source>
        <dbReference type="ARBA" id="ARBA00022692"/>
    </source>
</evidence>
<accession>A0ABZ0IHV8</accession>
<dbReference type="Proteomes" id="UP001626549">
    <property type="component" value="Chromosome"/>
</dbReference>
<feature type="transmembrane region" description="Helical" evidence="5">
    <location>
        <begin position="140"/>
        <end position="161"/>
    </location>
</feature>
<evidence type="ECO:0000256" key="3">
    <source>
        <dbReference type="ARBA" id="ARBA00022989"/>
    </source>
</evidence>
<feature type="domain" description="EamA" evidence="6">
    <location>
        <begin position="7"/>
        <end position="132"/>
    </location>
</feature>
<keyword evidence="8" id="KW-1185">Reference proteome</keyword>
<keyword evidence="3 5" id="KW-1133">Transmembrane helix</keyword>
<dbReference type="PANTHER" id="PTHR32322:SF9">
    <property type="entry name" value="AMINO-ACID METABOLITE EFFLUX PUMP-RELATED"/>
    <property type="match status" value="1"/>
</dbReference>
<evidence type="ECO:0000313" key="7">
    <source>
        <dbReference type="EMBL" id="WOJ98597.1"/>
    </source>
</evidence>
<feature type="domain" description="EamA" evidence="6">
    <location>
        <begin position="143"/>
        <end position="273"/>
    </location>
</feature>
<feature type="transmembrane region" description="Helical" evidence="5">
    <location>
        <begin position="117"/>
        <end position="134"/>
    </location>
</feature>
<evidence type="ECO:0000259" key="6">
    <source>
        <dbReference type="Pfam" id="PF00892"/>
    </source>
</evidence>
<feature type="transmembrane region" description="Helical" evidence="5">
    <location>
        <begin position="90"/>
        <end position="110"/>
    </location>
</feature>
<dbReference type="Pfam" id="PF00892">
    <property type="entry name" value="EamA"/>
    <property type="match status" value="2"/>
</dbReference>
<protein>
    <submittedName>
        <fullName evidence="7">DMT family transporter</fullName>
    </submittedName>
</protein>
<dbReference type="SUPFAM" id="SSF103481">
    <property type="entry name" value="Multidrug resistance efflux transporter EmrE"/>
    <property type="match status" value="2"/>
</dbReference>
<dbReference type="EMBL" id="CP136865">
    <property type="protein sequence ID" value="WOJ98597.1"/>
    <property type="molecule type" value="Genomic_DNA"/>
</dbReference>
<organism evidence="7 8">
    <name type="scientific">Congregibacter brevis</name>
    <dbReference type="NCBI Taxonomy" id="3081201"/>
    <lineage>
        <taxon>Bacteria</taxon>
        <taxon>Pseudomonadati</taxon>
        <taxon>Pseudomonadota</taxon>
        <taxon>Gammaproteobacteria</taxon>
        <taxon>Cellvibrionales</taxon>
        <taxon>Halieaceae</taxon>
        <taxon>Congregibacter</taxon>
    </lineage>
</organism>
<dbReference type="PANTHER" id="PTHR32322">
    <property type="entry name" value="INNER MEMBRANE TRANSPORTER"/>
    <property type="match status" value="1"/>
</dbReference>
<sequence>MRTTVYTTLALIAFAGNSILCRLALGEEAIDPSGFTIIRLLSAVAALLIILSVTPSQSAPGSKGSWSAASMLFVYAAAFSYAYTTLETGIGALILFTAVQLTMIASGLVTGERPNRLEWLGLIIAFSGFAYLVAPGAAAPPLVGLLLMSTAGIAWGFYTLLGRRSEDPLRDTSYNFLRTLPLVLILLAATVTQLEVSIKGVMLAVLSGSLASGVGYSIWYAALRGLSGTQAAVLQLCVPVIASLGGIVFAQESLSLRLVLASAMICGGILSVILGKANAVPRHQSIQTES</sequence>
<name>A0ABZ0IHV8_9GAMM</name>
<proteinExistence type="predicted"/>
<evidence type="ECO:0000256" key="5">
    <source>
        <dbReference type="SAM" id="Phobius"/>
    </source>
</evidence>
<keyword evidence="2 5" id="KW-0812">Transmembrane</keyword>
<reference evidence="7 8" key="1">
    <citation type="submission" date="2023-10" db="EMBL/GenBank/DDBJ databases">
        <title>Two novel species belonging to the OM43/NOR5 clade.</title>
        <authorList>
            <person name="Park M."/>
        </authorList>
    </citation>
    <scope>NUCLEOTIDE SEQUENCE [LARGE SCALE GENOMIC DNA]</scope>
    <source>
        <strain evidence="7 8">IMCC45268</strain>
    </source>
</reference>
<dbReference type="InterPro" id="IPR000620">
    <property type="entry name" value="EamA_dom"/>
</dbReference>
<evidence type="ECO:0000256" key="1">
    <source>
        <dbReference type="ARBA" id="ARBA00004141"/>
    </source>
</evidence>
<keyword evidence="4 5" id="KW-0472">Membrane</keyword>
<feature type="transmembrane region" description="Helical" evidence="5">
    <location>
        <begin position="173"/>
        <end position="194"/>
    </location>
</feature>
<dbReference type="RefSeq" id="WP_407329954.1">
    <property type="nucleotide sequence ID" value="NZ_CP136865.1"/>
</dbReference>